<keyword evidence="2" id="KW-1185">Reference proteome</keyword>
<dbReference type="Proteomes" id="UP001218218">
    <property type="component" value="Unassembled WGS sequence"/>
</dbReference>
<proteinExistence type="predicted"/>
<evidence type="ECO:0000313" key="2">
    <source>
        <dbReference type="Proteomes" id="UP001218218"/>
    </source>
</evidence>
<protein>
    <submittedName>
        <fullName evidence="1">Uncharacterized protein</fullName>
    </submittedName>
</protein>
<dbReference type="AlphaFoldDB" id="A0AAD6Z2R1"/>
<name>A0AAD6Z2R1_9AGAR</name>
<evidence type="ECO:0000313" key="1">
    <source>
        <dbReference type="EMBL" id="KAJ7304714.1"/>
    </source>
</evidence>
<reference evidence="1" key="1">
    <citation type="submission" date="2023-03" db="EMBL/GenBank/DDBJ databases">
        <title>Massive genome expansion in bonnet fungi (Mycena s.s.) driven by repeated elements and novel gene families across ecological guilds.</title>
        <authorList>
            <consortium name="Lawrence Berkeley National Laboratory"/>
            <person name="Harder C.B."/>
            <person name="Miyauchi S."/>
            <person name="Viragh M."/>
            <person name="Kuo A."/>
            <person name="Thoen E."/>
            <person name="Andreopoulos B."/>
            <person name="Lu D."/>
            <person name="Skrede I."/>
            <person name="Drula E."/>
            <person name="Henrissat B."/>
            <person name="Morin E."/>
            <person name="Kohler A."/>
            <person name="Barry K."/>
            <person name="LaButti K."/>
            <person name="Morin E."/>
            <person name="Salamov A."/>
            <person name="Lipzen A."/>
            <person name="Mereny Z."/>
            <person name="Hegedus B."/>
            <person name="Baldrian P."/>
            <person name="Stursova M."/>
            <person name="Weitz H."/>
            <person name="Taylor A."/>
            <person name="Grigoriev I.V."/>
            <person name="Nagy L.G."/>
            <person name="Martin F."/>
            <person name="Kauserud H."/>
        </authorList>
    </citation>
    <scope>NUCLEOTIDE SEQUENCE</scope>
    <source>
        <strain evidence="1">CBHHK002</strain>
    </source>
</reference>
<organism evidence="1 2">
    <name type="scientific">Mycena albidolilacea</name>
    <dbReference type="NCBI Taxonomy" id="1033008"/>
    <lineage>
        <taxon>Eukaryota</taxon>
        <taxon>Fungi</taxon>
        <taxon>Dikarya</taxon>
        <taxon>Basidiomycota</taxon>
        <taxon>Agaricomycotina</taxon>
        <taxon>Agaricomycetes</taxon>
        <taxon>Agaricomycetidae</taxon>
        <taxon>Agaricales</taxon>
        <taxon>Marasmiineae</taxon>
        <taxon>Mycenaceae</taxon>
        <taxon>Mycena</taxon>
    </lineage>
</organism>
<gene>
    <name evidence="1" type="ORF">DFH08DRAFT_1089152</name>
</gene>
<dbReference type="EMBL" id="JARIHO010000099">
    <property type="protein sequence ID" value="KAJ7304714.1"/>
    <property type="molecule type" value="Genomic_DNA"/>
</dbReference>
<sequence length="85" mass="8970">MDPNITFDMLSVDGGINNQLPCGAGFNGYTVGMATGVPVTFISTGTLPDDLLTEMLDQANYLLTLEHPPQTILDTIAGLESQVSP</sequence>
<accession>A0AAD6Z2R1</accession>
<comment type="caution">
    <text evidence="1">The sequence shown here is derived from an EMBL/GenBank/DDBJ whole genome shotgun (WGS) entry which is preliminary data.</text>
</comment>